<dbReference type="Proteomes" id="UP000886523">
    <property type="component" value="Unassembled WGS sequence"/>
</dbReference>
<gene>
    <name evidence="2" type="ORF">BS47DRAFT_352321</name>
</gene>
<feature type="compositionally biased region" description="Polar residues" evidence="1">
    <location>
        <begin position="175"/>
        <end position="192"/>
    </location>
</feature>
<feature type="region of interest" description="Disordered" evidence="1">
    <location>
        <begin position="104"/>
        <end position="125"/>
    </location>
</feature>
<protein>
    <submittedName>
        <fullName evidence="2">Uncharacterized protein</fullName>
    </submittedName>
</protein>
<feature type="compositionally biased region" description="Polar residues" evidence="1">
    <location>
        <begin position="311"/>
        <end position="338"/>
    </location>
</feature>
<feature type="region of interest" description="Disordered" evidence="1">
    <location>
        <begin position="284"/>
        <end position="338"/>
    </location>
</feature>
<evidence type="ECO:0000313" key="3">
    <source>
        <dbReference type="Proteomes" id="UP000886523"/>
    </source>
</evidence>
<feature type="region of interest" description="Disordered" evidence="1">
    <location>
        <begin position="175"/>
        <end position="207"/>
    </location>
</feature>
<sequence>MISAKLSPTNVGFPGKNPVLHITSPGECSLSGVPAILIQICKSPDHPRPIDVECGGVSSISGPLPRDHPVGLYDDLDTWINNTMIPTTHGDPSKLFPPLMEVKRRKDEPHSSDSPNWANAPPVPATSRTSRYIVDTVQPINGRIDDIFSRSDTLIDERVVNATFSAEMRRCSTLRLTSPRSSASTAPYTPTRSHFRPHGAHTATPRIPMPISGRIWEDIELMHRDPRLTPIISVANIAQAPLHSNIGQSLGPEVKNPSAPSFVDWQDMIAATSDIVAEDYHSVSRENPSAIPNVSSFSENQSSPGLGPSHISGSQQQHQTQKNYSPPQSACDYSNLNHNNEPLLRDAAIQKYLAPSHDVPQIFPSTMTKYLLPAVSGSL</sequence>
<proteinExistence type="predicted"/>
<accession>A0A9P6DQZ5</accession>
<feature type="compositionally biased region" description="Polar residues" evidence="1">
    <location>
        <begin position="285"/>
        <end position="304"/>
    </location>
</feature>
<evidence type="ECO:0000256" key="1">
    <source>
        <dbReference type="SAM" id="MobiDB-lite"/>
    </source>
</evidence>
<reference evidence="2" key="1">
    <citation type="journal article" date="2020" name="Nat. Commun.">
        <title>Large-scale genome sequencing of mycorrhizal fungi provides insights into the early evolution of symbiotic traits.</title>
        <authorList>
            <person name="Miyauchi S."/>
            <person name="Kiss E."/>
            <person name="Kuo A."/>
            <person name="Drula E."/>
            <person name="Kohler A."/>
            <person name="Sanchez-Garcia M."/>
            <person name="Morin E."/>
            <person name="Andreopoulos B."/>
            <person name="Barry K.W."/>
            <person name="Bonito G."/>
            <person name="Buee M."/>
            <person name="Carver A."/>
            <person name="Chen C."/>
            <person name="Cichocki N."/>
            <person name="Clum A."/>
            <person name="Culley D."/>
            <person name="Crous P.W."/>
            <person name="Fauchery L."/>
            <person name="Girlanda M."/>
            <person name="Hayes R.D."/>
            <person name="Keri Z."/>
            <person name="LaButti K."/>
            <person name="Lipzen A."/>
            <person name="Lombard V."/>
            <person name="Magnuson J."/>
            <person name="Maillard F."/>
            <person name="Murat C."/>
            <person name="Nolan M."/>
            <person name="Ohm R.A."/>
            <person name="Pangilinan J."/>
            <person name="Pereira M.F."/>
            <person name="Perotto S."/>
            <person name="Peter M."/>
            <person name="Pfister S."/>
            <person name="Riley R."/>
            <person name="Sitrit Y."/>
            <person name="Stielow J.B."/>
            <person name="Szollosi G."/>
            <person name="Zifcakova L."/>
            <person name="Stursova M."/>
            <person name="Spatafora J.W."/>
            <person name="Tedersoo L."/>
            <person name="Vaario L.M."/>
            <person name="Yamada A."/>
            <person name="Yan M."/>
            <person name="Wang P."/>
            <person name="Xu J."/>
            <person name="Bruns T."/>
            <person name="Baldrian P."/>
            <person name="Vilgalys R."/>
            <person name="Dunand C."/>
            <person name="Henrissat B."/>
            <person name="Grigoriev I.V."/>
            <person name="Hibbett D."/>
            <person name="Nagy L.G."/>
            <person name="Martin F.M."/>
        </authorList>
    </citation>
    <scope>NUCLEOTIDE SEQUENCE</scope>
    <source>
        <strain evidence="2">UP504</strain>
    </source>
</reference>
<dbReference type="EMBL" id="MU129091">
    <property type="protein sequence ID" value="KAF9507085.1"/>
    <property type="molecule type" value="Genomic_DNA"/>
</dbReference>
<evidence type="ECO:0000313" key="2">
    <source>
        <dbReference type="EMBL" id="KAF9507085.1"/>
    </source>
</evidence>
<name>A0A9P6DQZ5_9AGAM</name>
<dbReference type="AlphaFoldDB" id="A0A9P6DQZ5"/>
<keyword evidence="3" id="KW-1185">Reference proteome</keyword>
<organism evidence="2 3">
    <name type="scientific">Hydnum rufescens UP504</name>
    <dbReference type="NCBI Taxonomy" id="1448309"/>
    <lineage>
        <taxon>Eukaryota</taxon>
        <taxon>Fungi</taxon>
        <taxon>Dikarya</taxon>
        <taxon>Basidiomycota</taxon>
        <taxon>Agaricomycotina</taxon>
        <taxon>Agaricomycetes</taxon>
        <taxon>Cantharellales</taxon>
        <taxon>Hydnaceae</taxon>
        <taxon>Hydnum</taxon>
    </lineage>
</organism>
<comment type="caution">
    <text evidence="2">The sequence shown here is derived from an EMBL/GenBank/DDBJ whole genome shotgun (WGS) entry which is preliminary data.</text>
</comment>